<evidence type="ECO:0000259" key="8">
    <source>
        <dbReference type="Pfam" id="PF04575"/>
    </source>
</evidence>
<gene>
    <name evidence="10" type="ORF">ACI43T_02530</name>
</gene>
<keyword evidence="11" id="KW-1185">Reference proteome</keyword>
<dbReference type="Proteomes" id="UP001621964">
    <property type="component" value="Unassembled WGS sequence"/>
</dbReference>
<evidence type="ECO:0000313" key="11">
    <source>
        <dbReference type="Proteomes" id="UP001621964"/>
    </source>
</evidence>
<dbReference type="InterPro" id="IPR011990">
    <property type="entry name" value="TPR-like_helical_dom_sf"/>
</dbReference>
<evidence type="ECO:0000256" key="3">
    <source>
        <dbReference type="ARBA" id="ARBA00022692"/>
    </source>
</evidence>
<evidence type="ECO:0000256" key="4">
    <source>
        <dbReference type="ARBA" id="ARBA00022729"/>
    </source>
</evidence>
<accession>A0ABW8Q1H9</accession>
<keyword evidence="6" id="KW-0998">Cell outer membrane</keyword>
<keyword evidence="5" id="KW-0472">Membrane</keyword>
<reference evidence="10 11" key="1">
    <citation type="submission" date="2024-11" db="EMBL/GenBank/DDBJ databases">
        <authorList>
            <person name="Mikucki A.G."/>
            <person name="Kahler C.M."/>
        </authorList>
    </citation>
    <scope>NUCLEOTIDE SEQUENCE [LARGE SCALE GENOMIC DNA]</scope>
    <source>
        <strain evidence="10 11">EXNM717</strain>
    </source>
</reference>
<comment type="caution">
    <text evidence="10">The sequence shown here is derived from an EMBL/GenBank/DDBJ whole genome shotgun (WGS) entry which is preliminary data.</text>
</comment>
<dbReference type="SUPFAM" id="SSF48452">
    <property type="entry name" value="TPR-like"/>
    <property type="match status" value="1"/>
</dbReference>
<proteinExistence type="inferred from homology"/>
<feature type="domain" description="Surface lipoprotein assembly modifier C-terminal" evidence="8">
    <location>
        <begin position="196"/>
        <end position="487"/>
    </location>
</feature>
<evidence type="ECO:0000313" key="10">
    <source>
        <dbReference type="EMBL" id="MFK7641377.1"/>
    </source>
</evidence>
<evidence type="ECO:0000256" key="1">
    <source>
        <dbReference type="ARBA" id="ARBA00004571"/>
    </source>
</evidence>
<dbReference type="Pfam" id="PF04575">
    <property type="entry name" value="SlipAM"/>
    <property type="match status" value="1"/>
</dbReference>
<comment type="subcellular location">
    <subcellularLocation>
        <location evidence="1">Cell outer membrane</location>
        <topology evidence="1">Multi-pass membrane protein</topology>
    </subcellularLocation>
</comment>
<evidence type="ECO:0000256" key="2">
    <source>
        <dbReference type="ARBA" id="ARBA00022452"/>
    </source>
</evidence>
<name>A0ABW8Q1H9_9NEIS</name>
<dbReference type="RefSeq" id="WP_405385451.1">
    <property type="nucleotide sequence ID" value="NZ_JBJGEB010000002.1"/>
</dbReference>
<dbReference type="InterPro" id="IPR007655">
    <property type="entry name" value="Slam_C"/>
</dbReference>
<keyword evidence="10" id="KW-0449">Lipoprotein</keyword>
<keyword evidence="3" id="KW-0812">Transmembrane</keyword>
<evidence type="ECO:0000256" key="5">
    <source>
        <dbReference type="ARBA" id="ARBA00023136"/>
    </source>
</evidence>
<organism evidence="10 11">
    <name type="scientific">Neisseria oralis</name>
    <dbReference type="NCBI Taxonomy" id="1107316"/>
    <lineage>
        <taxon>Bacteria</taxon>
        <taxon>Pseudomonadati</taxon>
        <taxon>Pseudomonadota</taxon>
        <taxon>Betaproteobacteria</taxon>
        <taxon>Neisseriales</taxon>
        <taxon>Neisseriaceae</taxon>
        <taxon>Neisseria</taxon>
    </lineage>
</organism>
<dbReference type="Gene3D" id="1.25.40.10">
    <property type="entry name" value="Tetratricopeptide repeat domain"/>
    <property type="match status" value="1"/>
</dbReference>
<keyword evidence="2" id="KW-1134">Transmembrane beta strand</keyword>
<dbReference type="EMBL" id="JBJGEB010000002">
    <property type="protein sequence ID" value="MFK7641377.1"/>
    <property type="molecule type" value="Genomic_DNA"/>
</dbReference>
<keyword evidence="4" id="KW-0732">Signal</keyword>
<evidence type="ECO:0000256" key="7">
    <source>
        <dbReference type="ARBA" id="ARBA00023609"/>
    </source>
</evidence>
<dbReference type="Pfam" id="PF24575">
    <property type="entry name" value="TPR_Slam"/>
    <property type="match status" value="1"/>
</dbReference>
<feature type="domain" description="Surface lipoprotein assembly modifier N-terminal TPR repeats region" evidence="9">
    <location>
        <begin position="67"/>
        <end position="168"/>
    </location>
</feature>
<dbReference type="InterPro" id="IPR057556">
    <property type="entry name" value="TPR_Slam"/>
</dbReference>
<protein>
    <submittedName>
        <fullName evidence="10">Surface lipoprotein assembly modifier</fullName>
    </submittedName>
</protein>
<comment type="similarity">
    <text evidence="7">Belongs to the Slam family.</text>
</comment>
<sequence>MKSNQFIFIAGILFPIMVTAETIANPETEADRQMERIQEMAIPKPPEVGTSLLNGVKASLNEHTQTLTLDDLAKQPELAEPLLNQALQARNYIAAEQLLPIYRKWDGYDPILLDYAQGAIWRSQGKHQKAITLYRNILVRHPNLVAVRLDLAAMLYEDKQTRNSQHEFDAAKKQGLPEDVLPTIALYENAMGQNKWQFSGSLSYTQDNNINNVSAEREIHLPQFGNLAFEKNSDYLPQKGHGFTYALSVDRDINLKNNHYFALSGDVDGVSYWNNHDYDDQTAKVSLGYKNKSFKTDSFVMPFLEKRRYGNHPYYTRTGVDLGVSRWIKPNLRLSANGTFAQKDYAYTKRQGKDYQIGFGATYLMNDKTYFLGGLNYARDKVENFAGSSSKRIGGYLGWGQIWGENFNSRLIINHYNERFDGKHYVFTDRHRTDNVVVTNLSLWHNKLSFLGITPRLNWRYTNNNSNINELHSYTKNRVFIDFEKTF</sequence>
<evidence type="ECO:0000256" key="6">
    <source>
        <dbReference type="ARBA" id="ARBA00023237"/>
    </source>
</evidence>
<evidence type="ECO:0000259" key="9">
    <source>
        <dbReference type="Pfam" id="PF24575"/>
    </source>
</evidence>